<dbReference type="Gene3D" id="3.40.50.2300">
    <property type="match status" value="2"/>
</dbReference>
<proteinExistence type="predicted"/>
<dbReference type="PANTHER" id="PTHR30483">
    <property type="entry name" value="LEUCINE-SPECIFIC-BINDING PROTEIN"/>
    <property type="match status" value="1"/>
</dbReference>
<sequence>MSAFSAKRVLGTVAAVAATAIALSGCAAPAPTYAQGDGVLKLGGILPLTGALAFLSPPEIAGIDLAIADINEAGGVLGQPVEFSLEDSSDGDSPAVAKDSATKLLGAGVDAIIGAAASGVTRNIIDQITGAKTVQISMSNTAPDLSEWADGGYYFRTAPSDLLQGGVVGNLIVSDGNENVGIIYQQTAYGEGLEARAKTVIEAAGATVVASEAFPEGESNFDTIVDKVIAAGADSVLVISYDEVKKIVPALQKKSFDGSKIYLVDGNLANFSDQAWAGYLEGSQGTLPGGETDAAFKQRAADLYQANYGKELTEFAYLAESYDAVILLALAAQQAGNDSGEAIMNNMTSVSTGGEEVKSFAEGLAALKDGKDIDYTGFSGPIEFDKNGDPTGASIGIWKYADGSGVSTLQSVVAGNSVK</sequence>
<keyword evidence="1" id="KW-0732">Signal</keyword>
<name>A0A6J6BMM5_9ZZZZ</name>
<dbReference type="InterPro" id="IPR028081">
    <property type="entry name" value="Leu-bd"/>
</dbReference>
<reference evidence="3" key="1">
    <citation type="submission" date="2020-05" db="EMBL/GenBank/DDBJ databases">
        <authorList>
            <person name="Chiriac C."/>
            <person name="Salcher M."/>
            <person name="Ghai R."/>
            <person name="Kavagutti S V."/>
        </authorList>
    </citation>
    <scope>NUCLEOTIDE SEQUENCE</scope>
</reference>
<evidence type="ECO:0000313" key="4">
    <source>
        <dbReference type="EMBL" id="CAB4601231.1"/>
    </source>
</evidence>
<dbReference type="InterPro" id="IPR028082">
    <property type="entry name" value="Peripla_BP_I"/>
</dbReference>
<dbReference type="SUPFAM" id="SSF53822">
    <property type="entry name" value="Periplasmic binding protein-like I"/>
    <property type="match status" value="1"/>
</dbReference>
<dbReference type="EMBL" id="CAEZSN010000039">
    <property type="protein sequence ID" value="CAB4540331.1"/>
    <property type="molecule type" value="Genomic_DNA"/>
</dbReference>
<dbReference type="AlphaFoldDB" id="A0A6J6BMM5"/>
<organism evidence="3">
    <name type="scientific">freshwater metagenome</name>
    <dbReference type="NCBI Taxonomy" id="449393"/>
    <lineage>
        <taxon>unclassified sequences</taxon>
        <taxon>metagenomes</taxon>
        <taxon>ecological metagenomes</taxon>
    </lineage>
</organism>
<dbReference type="EMBL" id="CAEZUR010000007">
    <property type="protein sequence ID" value="CAB4601231.1"/>
    <property type="molecule type" value="Genomic_DNA"/>
</dbReference>
<dbReference type="PROSITE" id="PS51257">
    <property type="entry name" value="PROKAR_LIPOPROTEIN"/>
    <property type="match status" value="1"/>
</dbReference>
<accession>A0A6J6BMM5</accession>
<evidence type="ECO:0000313" key="3">
    <source>
        <dbReference type="EMBL" id="CAB4540331.1"/>
    </source>
</evidence>
<gene>
    <name evidence="3" type="ORF">UFOPK1433_00466</name>
    <name evidence="4" type="ORF">UFOPK1843_00156</name>
</gene>
<evidence type="ECO:0000259" key="2">
    <source>
        <dbReference type="Pfam" id="PF13458"/>
    </source>
</evidence>
<evidence type="ECO:0000256" key="1">
    <source>
        <dbReference type="ARBA" id="ARBA00022729"/>
    </source>
</evidence>
<dbReference type="Pfam" id="PF13458">
    <property type="entry name" value="Peripla_BP_6"/>
    <property type="match status" value="1"/>
</dbReference>
<dbReference type="CDD" id="cd06346">
    <property type="entry name" value="PBP1_ABC_ligand_binding-like"/>
    <property type="match status" value="1"/>
</dbReference>
<feature type="domain" description="Leucine-binding protein" evidence="2">
    <location>
        <begin position="40"/>
        <end position="351"/>
    </location>
</feature>
<dbReference type="PANTHER" id="PTHR30483:SF6">
    <property type="entry name" value="PERIPLASMIC BINDING PROTEIN OF ABC TRANSPORTER FOR NATURAL AMINO ACIDS"/>
    <property type="match status" value="1"/>
</dbReference>
<protein>
    <submittedName>
        <fullName evidence="3">Unannotated protein</fullName>
    </submittedName>
</protein>
<dbReference type="InterPro" id="IPR051010">
    <property type="entry name" value="BCAA_transport"/>
</dbReference>